<dbReference type="Pfam" id="PF07725">
    <property type="entry name" value="LRR_3"/>
    <property type="match status" value="1"/>
</dbReference>
<dbReference type="GO" id="GO:0043531">
    <property type="term" value="F:ADP binding"/>
    <property type="evidence" value="ECO:0007669"/>
    <property type="project" value="InterPro"/>
</dbReference>
<dbReference type="EMBL" id="GEVI01007705">
    <property type="protein sequence ID" value="JAU24615.1"/>
    <property type="molecule type" value="Transcribed_RNA"/>
</dbReference>
<dbReference type="InterPro" id="IPR032675">
    <property type="entry name" value="LRR_dom_sf"/>
</dbReference>
<dbReference type="Pfam" id="PF20451">
    <property type="entry name" value="Calmod_bind_M"/>
    <property type="match status" value="1"/>
</dbReference>
<evidence type="ECO:0000259" key="5">
    <source>
        <dbReference type="PROSITE" id="PS50104"/>
    </source>
</evidence>
<dbReference type="Gene3D" id="3.80.10.10">
    <property type="entry name" value="Ribonuclease Inhibitor"/>
    <property type="match status" value="2"/>
</dbReference>
<dbReference type="InterPro" id="IPR011713">
    <property type="entry name" value="Leu-rich_rpt_3"/>
</dbReference>
<dbReference type="SUPFAM" id="SSF52200">
    <property type="entry name" value="Toll/Interleukin receptor TIR domain"/>
    <property type="match status" value="1"/>
</dbReference>
<dbReference type="SUPFAM" id="SSF52540">
    <property type="entry name" value="P-loop containing nucleoside triphosphate hydrolases"/>
    <property type="match status" value="1"/>
</dbReference>
<dbReference type="InterPro" id="IPR002182">
    <property type="entry name" value="NB-ARC"/>
</dbReference>
<gene>
    <name evidence="6" type="ORF">GA_TR15883_c0_g1_i1_g.49667</name>
</gene>
<feature type="region of interest" description="Disordered" evidence="4">
    <location>
        <begin position="226"/>
        <end position="251"/>
    </location>
</feature>
<evidence type="ECO:0000256" key="4">
    <source>
        <dbReference type="SAM" id="MobiDB-lite"/>
    </source>
</evidence>
<dbReference type="InterPro" id="IPR000157">
    <property type="entry name" value="TIR_dom"/>
</dbReference>
<dbReference type="InterPro" id="IPR058546">
    <property type="entry name" value="RPS4B/Roq1-like_LRR"/>
</dbReference>
<dbReference type="GO" id="GO:0007165">
    <property type="term" value="P:signal transduction"/>
    <property type="evidence" value="ECO:0007669"/>
    <property type="project" value="InterPro"/>
</dbReference>
<evidence type="ECO:0000256" key="1">
    <source>
        <dbReference type="ARBA" id="ARBA00022614"/>
    </source>
</evidence>
<sequence length="1095" mass="124539">MEPSEYSAGRNSPDKVNQDLPHQISNPHSSSSPLRKRSRSPTKSKSPSWFDADLGSGKHHPPLLGSEVWRLEGIPENGVEASRLAEEGILTVKDLRRCIARDPDALHGILGRCVSKKTLERIVSHAMDCYFDDEVEFYAYDAQAEGVFLLFNSVYNLVQVSFDGVTSLRSELLTSNQKELTHKLKHEAYENVDRFVPVYRAGFVDQDPPLWESNYVEPDFSASGSECSSYTSGSESSQEDSSEIFPPDPSRVSSDKYDVIIRYNKRDISNGFISHLLAALCQKGISASGASIFKRPDGVPECRVVITFLTHRCVSYNLLEFCDRLPSKELGVSQIFYRVSPSNLISNTKKLERFLLQHQKSIWWNVLQQVAQMSDYILTDKSDPELMHEIVKDVSKVLLSSDKEKMIGIDSQVEEILSLLGIESPDVRSIGLWGTAGIGKTAIAEKIFRRISVQYKTCVFFKDLHEEVEEKGQVTVAEEFLSKLLEVEPPVLKISDINTCFLRSRLQCKKILVILDDVHDFKDVQTFLGNLNYFGPGSRVIITSRNRRVFVQSKIDHIYEVKPLDIPTALLLLLESGKLKSFKSKLTDDFRKQSLELVKFANGNPEVLQYMRSRPQEEWDLLSQEVLQSSPICIPRILRSCYGLDENEINILLDIACFFRRMDKDDVALLLDGCGFFAQVGFRSLVDKSLLTIPHNTVDMHRYIQATGREIVRQESPNEPGKRSRLWNAEEVVDVFLNDSGTSAIEGIFLDMSKKVFDGNPNTFEKMCNLRLLKFYCSEVIKKSGVSLRQGLEYLPNKLRLLHWEYYPLSALPRSFDPKNLVELNLPNSCANQLWKGKKSLEKLRKMRLSYSYQLTKIPRLSNAPNLEHIDLEGCSSLASISQSISSLKKLVFLNLKDCSKLESVPSTVDLESLEVLNISGCSKLETLPEISPNVKELFMGATMIQEIPSSIKNLVSLEKLDLENSRHLVNLPTSICKLKHLETLNLSGCSSLERFPELSRRMKCLKSLDLSRTAVKVLHSSISYMVALEELRFVECKNLVRLPDNAWSLRFKVEFRQIDAEKFSKLWNRFGWLKKAQDKECLTLSNVHELRRYI</sequence>
<keyword evidence="2" id="KW-0677">Repeat</keyword>
<proteinExistence type="predicted"/>
<feature type="domain" description="TIR" evidence="5">
    <location>
        <begin position="255"/>
        <end position="398"/>
    </location>
</feature>
<name>A0A1J3DZN0_NOCCA</name>
<evidence type="ECO:0000256" key="3">
    <source>
        <dbReference type="ARBA" id="ARBA00022821"/>
    </source>
</evidence>
<protein>
    <submittedName>
        <fullName evidence="6">Putative WRKY transcription factor 19</fullName>
    </submittedName>
</protein>
<dbReference type="Gene3D" id="3.40.50.300">
    <property type="entry name" value="P-loop containing nucleotide triphosphate hydrolases"/>
    <property type="match status" value="1"/>
</dbReference>
<dbReference type="PRINTS" id="PR00364">
    <property type="entry name" value="DISEASERSIST"/>
</dbReference>
<dbReference type="PROSITE" id="PS50104">
    <property type="entry name" value="TIR"/>
    <property type="match status" value="1"/>
</dbReference>
<dbReference type="Gene3D" id="3.40.50.10140">
    <property type="entry name" value="Toll/interleukin-1 receptor homology (TIR) domain"/>
    <property type="match status" value="1"/>
</dbReference>
<dbReference type="Pfam" id="PF23286">
    <property type="entry name" value="LRR_13"/>
    <property type="match status" value="1"/>
</dbReference>
<dbReference type="InterPro" id="IPR046829">
    <property type="entry name" value="Calmod_bind_C"/>
</dbReference>
<dbReference type="InterPro" id="IPR035897">
    <property type="entry name" value="Toll_tir_struct_dom_sf"/>
</dbReference>
<dbReference type="InterPro" id="IPR027417">
    <property type="entry name" value="P-loop_NTPase"/>
</dbReference>
<dbReference type="InterPro" id="IPR046830">
    <property type="entry name" value="Calmod_bind_M"/>
</dbReference>
<evidence type="ECO:0000256" key="2">
    <source>
        <dbReference type="ARBA" id="ARBA00022737"/>
    </source>
</evidence>
<dbReference type="PANTHER" id="PTHR11017:SF565">
    <property type="entry name" value="TIR DOMAIN-CONTAINING PROTEIN"/>
    <property type="match status" value="1"/>
</dbReference>
<reference evidence="6" key="1">
    <citation type="submission" date="2016-07" db="EMBL/GenBank/DDBJ databases">
        <title>De novo transcriptome assembly of four accessions of the metal hyperaccumulator plant Noccaea caerulescens.</title>
        <authorList>
            <person name="Blande D."/>
            <person name="Halimaa P."/>
            <person name="Tervahauta A.I."/>
            <person name="Aarts M.G."/>
            <person name="Karenlampi S.O."/>
        </authorList>
    </citation>
    <scope>NUCLEOTIDE SEQUENCE</scope>
</reference>
<dbReference type="InterPro" id="IPR044974">
    <property type="entry name" value="Disease_R_plants"/>
</dbReference>
<dbReference type="Pfam" id="PF23282">
    <property type="entry name" value="WHD_ROQ1"/>
    <property type="match status" value="1"/>
</dbReference>
<keyword evidence="3" id="KW-0611">Plant defense</keyword>
<dbReference type="InterPro" id="IPR036390">
    <property type="entry name" value="WH_DNA-bd_sf"/>
</dbReference>
<feature type="compositionally biased region" description="Low complexity" evidence="4">
    <location>
        <begin position="226"/>
        <end position="236"/>
    </location>
</feature>
<dbReference type="Pfam" id="PF00931">
    <property type="entry name" value="NB-ARC"/>
    <property type="match status" value="1"/>
</dbReference>
<dbReference type="SUPFAM" id="SSF52058">
    <property type="entry name" value="L domain-like"/>
    <property type="match status" value="1"/>
</dbReference>
<dbReference type="FunFam" id="3.80.10.10:FF:000386">
    <property type="entry name" value="Disease resistance protein RPS4"/>
    <property type="match status" value="1"/>
</dbReference>
<feature type="region of interest" description="Disordered" evidence="4">
    <location>
        <begin position="1"/>
        <end position="57"/>
    </location>
</feature>
<dbReference type="GO" id="GO:0006952">
    <property type="term" value="P:defense response"/>
    <property type="evidence" value="ECO:0007669"/>
    <property type="project" value="UniProtKB-KW"/>
</dbReference>
<dbReference type="Pfam" id="PF20452">
    <property type="entry name" value="Calmod_bind_C"/>
    <property type="match status" value="1"/>
</dbReference>
<keyword evidence="1" id="KW-0433">Leucine-rich repeat</keyword>
<evidence type="ECO:0000313" key="6">
    <source>
        <dbReference type="EMBL" id="JAU24615.1"/>
    </source>
</evidence>
<accession>A0A1J3DZN0</accession>
<dbReference type="AlphaFoldDB" id="A0A1J3DZN0"/>
<organism evidence="6">
    <name type="scientific">Noccaea caerulescens</name>
    <name type="common">Alpine penny-cress</name>
    <name type="synonym">Thlaspi caerulescens</name>
    <dbReference type="NCBI Taxonomy" id="107243"/>
    <lineage>
        <taxon>Eukaryota</taxon>
        <taxon>Viridiplantae</taxon>
        <taxon>Streptophyta</taxon>
        <taxon>Embryophyta</taxon>
        <taxon>Tracheophyta</taxon>
        <taxon>Spermatophyta</taxon>
        <taxon>Magnoliopsida</taxon>
        <taxon>eudicotyledons</taxon>
        <taxon>Gunneridae</taxon>
        <taxon>Pentapetalae</taxon>
        <taxon>rosids</taxon>
        <taxon>malvids</taxon>
        <taxon>Brassicales</taxon>
        <taxon>Brassicaceae</taxon>
        <taxon>Coluteocarpeae</taxon>
        <taxon>Noccaea</taxon>
    </lineage>
</organism>
<dbReference type="PANTHER" id="PTHR11017">
    <property type="entry name" value="LEUCINE-RICH REPEAT-CONTAINING PROTEIN"/>
    <property type="match status" value="1"/>
</dbReference>
<dbReference type="InterPro" id="IPR058192">
    <property type="entry name" value="WHD_ROQ1-like"/>
</dbReference>
<dbReference type="SUPFAM" id="SSF46785">
    <property type="entry name" value="Winged helix' DNA-binding domain"/>
    <property type="match status" value="1"/>
</dbReference>